<gene>
    <name evidence="2" type="ORF">TRFO_43179</name>
</gene>
<reference evidence="2" key="1">
    <citation type="submission" date="2016-10" db="EMBL/GenBank/DDBJ databases">
        <authorList>
            <person name="Benchimol M."/>
            <person name="Almeida L.G."/>
            <person name="Vasconcelos A.T."/>
            <person name="Perreira-Neves A."/>
            <person name="Rosa I.A."/>
            <person name="Tasca T."/>
            <person name="Bogo M.R."/>
            <person name="de Souza W."/>
        </authorList>
    </citation>
    <scope>NUCLEOTIDE SEQUENCE [LARGE SCALE GENOMIC DNA]</scope>
    <source>
        <strain evidence="2">K</strain>
    </source>
</reference>
<dbReference type="VEuPathDB" id="TrichDB:TRFO_43179"/>
<feature type="compositionally biased region" description="Basic and acidic residues" evidence="1">
    <location>
        <begin position="12"/>
        <end position="76"/>
    </location>
</feature>
<dbReference type="RefSeq" id="XP_068367179.1">
    <property type="nucleotide sequence ID" value="XM_068514665.1"/>
</dbReference>
<protein>
    <submittedName>
        <fullName evidence="2">Uncharacterized protein</fullName>
    </submittedName>
</protein>
<proteinExistence type="predicted"/>
<comment type="caution">
    <text evidence="2">The sequence shown here is derived from an EMBL/GenBank/DDBJ whole genome shotgun (WGS) entry which is preliminary data.</text>
</comment>
<evidence type="ECO:0000313" key="3">
    <source>
        <dbReference type="Proteomes" id="UP000179807"/>
    </source>
</evidence>
<evidence type="ECO:0000256" key="1">
    <source>
        <dbReference type="SAM" id="MobiDB-lite"/>
    </source>
</evidence>
<keyword evidence="3" id="KW-1185">Reference proteome</keyword>
<feature type="region of interest" description="Disordered" evidence="1">
    <location>
        <begin position="1"/>
        <end position="90"/>
    </location>
</feature>
<dbReference type="AlphaFoldDB" id="A0A1J4KS01"/>
<dbReference type="GeneID" id="94849369"/>
<sequence length="90" mass="10560">MEFMKMQQQASTHHEQVQQKYHEQINEQASAEHHEQDVEEKTPDHHEQVAAEHHEQAGEKTQKNEAAEEESKKEVEFQNLTESLTDLLVD</sequence>
<feature type="compositionally biased region" description="Polar residues" evidence="1">
    <location>
        <begin position="1"/>
        <end position="11"/>
    </location>
</feature>
<evidence type="ECO:0000313" key="2">
    <source>
        <dbReference type="EMBL" id="OHT14043.1"/>
    </source>
</evidence>
<dbReference type="EMBL" id="MLAK01000429">
    <property type="protein sequence ID" value="OHT14043.1"/>
    <property type="molecule type" value="Genomic_DNA"/>
</dbReference>
<accession>A0A1J4KS01</accession>
<organism evidence="2 3">
    <name type="scientific">Tritrichomonas foetus</name>
    <dbReference type="NCBI Taxonomy" id="1144522"/>
    <lineage>
        <taxon>Eukaryota</taxon>
        <taxon>Metamonada</taxon>
        <taxon>Parabasalia</taxon>
        <taxon>Tritrichomonadida</taxon>
        <taxon>Tritrichomonadidae</taxon>
        <taxon>Tritrichomonas</taxon>
    </lineage>
</organism>
<name>A0A1J4KS01_9EUKA</name>
<dbReference type="Proteomes" id="UP000179807">
    <property type="component" value="Unassembled WGS sequence"/>
</dbReference>